<evidence type="ECO:0000313" key="1">
    <source>
        <dbReference type="EMBL" id="KAE8942747.1"/>
    </source>
</evidence>
<dbReference type="Proteomes" id="UP000429523">
    <property type="component" value="Unassembled WGS sequence"/>
</dbReference>
<dbReference type="EMBL" id="QXFY01001027">
    <property type="protein sequence ID" value="KAE9330861.1"/>
    <property type="molecule type" value="Genomic_DNA"/>
</dbReference>
<evidence type="ECO:0000313" key="16">
    <source>
        <dbReference type="Proteomes" id="UP000441208"/>
    </source>
</evidence>
<sequence>MFYNGWTHDHYVSNVLGFAPNGKIIASSLNAPGCLRDSVVIDYGGIYEKLQNLYDETGGRVVVD</sequence>
<accession>A0A6A3RII8</accession>
<dbReference type="EMBL" id="QXGB01000319">
    <property type="protein sequence ID" value="KAE9219613.1"/>
    <property type="molecule type" value="Genomic_DNA"/>
</dbReference>
<evidence type="ECO:0000313" key="4">
    <source>
        <dbReference type="EMBL" id="KAE9097113.1"/>
    </source>
</evidence>
<dbReference type="EMBL" id="QXGC01003421">
    <property type="protein sequence ID" value="KAE9175836.1"/>
    <property type="molecule type" value="Genomic_DNA"/>
</dbReference>
<evidence type="ECO:0000313" key="8">
    <source>
        <dbReference type="EMBL" id="KAE9222746.1"/>
    </source>
</evidence>
<comment type="caution">
    <text evidence="4">The sequence shown here is derived from an EMBL/GenBank/DDBJ whole genome shotgun (WGS) entry which is preliminary data.</text>
</comment>
<dbReference type="PANTHER" id="PTHR48471:SF1">
    <property type="entry name" value="DDE TNP4 DOMAIN-CONTAINING PROTEIN"/>
    <property type="match status" value="1"/>
</dbReference>
<evidence type="ECO:0000313" key="7">
    <source>
        <dbReference type="EMBL" id="KAE9219613.1"/>
    </source>
</evidence>
<dbReference type="Proteomes" id="UP000486351">
    <property type="component" value="Unassembled WGS sequence"/>
</dbReference>
<dbReference type="Proteomes" id="UP000488956">
    <property type="component" value="Unassembled WGS sequence"/>
</dbReference>
<evidence type="ECO:0000313" key="20">
    <source>
        <dbReference type="Proteomes" id="UP000488956"/>
    </source>
</evidence>
<evidence type="ECO:0000313" key="14">
    <source>
        <dbReference type="Proteomes" id="UP000440367"/>
    </source>
</evidence>
<dbReference type="Proteomes" id="UP000437068">
    <property type="component" value="Unassembled WGS sequence"/>
</dbReference>
<dbReference type="EMBL" id="QXGA01001019">
    <property type="protein sequence ID" value="KAE9131752.1"/>
    <property type="molecule type" value="Genomic_DNA"/>
</dbReference>
<evidence type="ECO:0000313" key="15">
    <source>
        <dbReference type="Proteomes" id="UP000440732"/>
    </source>
</evidence>
<reference evidence="11 12" key="1">
    <citation type="submission" date="2018-08" db="EMBL/GenBank/DDBJ databases">
        <title>Genomic investigation of the strawberry pathogen Phytophthora fragariae indicates pathogenicity is determined by transcriptional variation in three key races.</title>
        <authorList>
            <person name="Adams T.M."/>
            <person name="Armitage A.D."/>
            <person name="Sobczyk M.K."/>
            <person name="Bates H.J."/>
            <person name="Dunwell J.M."/>
            <person name="Nellist C.F."/>
            <person name="Harrison R.J."/>
        </authorList>
    </citation>
    <scope>NUCLEOTIDE SEQUENCE [LARGE SCALE GENOMIC DNA]</scope>
    <source>
        <strain evidence="9 13">A4</strain>
        <strain evidence="8 14">BC-1</strain>
        <strain evidence="6 18">BC-23</strain>
        <strain evidence="7 12">NOV-27</strain>
        <strain evidence="5 15">NOV-5</strain>
        <strain evidence="4 16">NOV-71</strain>
        <strain evidence="10 19">NOV-77</strain>
        <strain evidence="1 11">NOV-9</strain>
        <strain evidence="3 20">ONT-3</strain>
        <strain evidence="2 17">SCRP245</strain>
    </source>
</reference>
<keyword evidence="12" id="KW-1185">Reference proteome</keyword>
<evidence type="ECO:0000313" key="11">
    <source>
        <dbReference type="Proteomes" id="UP000429523"/>
    </source>
</evidence>
<evidence type="ECO:0000313" key="6">
    <source>
        <dbReference type="EMBL" id="KAE9175836.1"/>
    </source>
</evidence>
<gene>
    <name evidence="9" type="ORF">PF001_g15934</name>
    <name evidence="8" type="ORF">PF002_g15170</name>
    <name evidence="6" type="ORF">PF004_g26271</name>
    <name evidence="7" type="ORF">PF005_g7801</name>
    <name evidence="5" type="ORF">PF006_g15432</name>
    <name evidence="4" type="ORF">PF007_g16735</name>
    <name evidence="10" type="ORF">PF008_g15643</name>
    <name evidence="1" type="ORF">PF009_g7507</name>
    <name evidence="3" type="ORF">PF010_g26892</name>
    <name evidence="2" type="ORF">PF011_g15449</name>
</gene>
<evidence type="ECO:0000313" key="3">
    <source>
        <dbReference type="EMBL" id="KAE9068867.1"/>
    </source>
</evidence>
<dbReference type="EMBL" id="QXGF01000291">
    <property type="protein sequence ID" value="KAE8942747.1"/>
    <property type="molecule type" value="Genomic_DNA"/>
</dbReference>
<dbReference type="Proteomes" id="UP000440732">
    <property type="component" value="Unassembled WGS sequence"/>
</dbReference>
<evidence type="ECO:0000313" key="17">
    <source>
        <dbReference type="Proteomes" id="UP000460718"/>
    </source>
</evidence>
<dbReference type="PANTHER" id="PTHR48471">
    <property type="entry name" value="DDE TNP4 DOMAIN-CONTAINING PROTEIN"/>
    <property type="match status" value="1"/>
</dbReference>
<organism evidence="4 16">
    <name type="scientific">Phytophthora fragariae</name>
    <dbReference type="NCBI Taxonomy" id="53985"/>
    <lineage>
        <taxon>Eukaryota</taxon>
        <taxon>Sar</taxon>
        <taxon>Stramenopiles</taxon>
        <taxon>Oomycota</taxon>
        <taxon>Peronosporomycetes</taxon>
        <taxon>Peronosporales</taxon>
        <taxon>Peronosporaceae</taxon>
        <taxon>Phytophthora</taxon>
    </lineage>
</organism>
<dbReference type="Proteomes" id="UP000441208">
    <property type="component" value="Unassembled WGS sequence"/>
</dbReference>
<proteinExistence type="predicted"/>
<dbReference type="Proteomes" id="UP000440367">
    <property type="component" value="Unassembled WGS sequence"/>
</dbReference>
<dbReference type="Proteomes" id="UP000476176">
    <property type="component" value="Unassembled WGS sequence"/>
</dbReference>
<dbReference type="EMBL" id="QXFW01001050">
    <property type="protein sequence ID" value="KAE8997522.1"/>
    <property type="molecule type" value="Genomic_DNA"/>
</dbReference>
<dbReference type="AlphaFoldDB" id="A0A6A3RII8"/>
<protein>
    <recommendedName>
        <fullName evidence="21">DDE Tnp4 domain-containing protein</fullName>
    </recommendedName>
</protein>
<dbReference type="EMBL" id="QXFX01003461">
    <property type="protein sequence ID" value="KAE9068867.1"/>
    <property type="molecule type" value="Genomic_DNA"/>
</dbReference>
<name>A0A6A3RII8_9STRA</name>
<evidence type="ECO:0000313" key="13">
    <source>
        <dbReference type="Proteomes" id="UP000437068"/>
    </source>
</evidence>
<dbReference type="OrthoDB" id="123366at2759"/>
<evidence type="ECO:0000313" key="19">
    <source>
        <dbReference type="Proteomes" id="UP000486351"/>
    </source>
</evidence>
<evidence type="ECO:0008006" key="21">
    <source>
        <dbReference type="Google" id="ProtNLM"/>
    </source>
</evidence>
<dbReference type="EMBL" id="QXFZ01001093">
    <property type="protein sequence ID" value="KAE9097113.1"/>
    <property type="molecule type" value="Genomic_DNA"/>
</dbReference>
<evidence type="ECO:0000313" key="5">
    <source>
        <dbReference type="EMBL" id="KAE9131752.1"/>
    </source>
</evidence>
<evidence type="ECO:0000313" key="2">
    <source>
        <dbReference type="EMBL" id="KAE8997522.1"/>
    </source>
</evidence>
<evidence type="ECO:0000313" key="12">
    <source>
        <dbReference type="Proteomes" id="UP000433483"/>
    </source>
</evidence>
<evidence type="ECO:0000313" key="18">
    <source>
        <dbReference type="Proteomes" id="UP000476176"/>
    </source>
</evidence>
<evidence type="ECO:0000313" key="10">
    <source>
        <dbReference type="EMBL" id="KAE9330861.1"/>
    </source>
</evidence>
<dbReference type="Proteomes" id="UP000460718">
    <property type="component" value="Unassembled WGS sequence"/>
</dbReference>
<dbReference type="EMBL" id="QXGE01001064">
    <property type="protein sequence ID" value="KAE9298429.1"/>
    <property type="molecule type" value="Genomic_DNA"/>
</dbReference>
<dbReference type="EMBL" id="QXGD01000841">
    <property type="protein sequence ID" value="KAE9222746.1"/>
    <property type="molecule type" value="Genomic_DNA"/>
</dbReference>
<dbReference type="Proteomes" id="UP000433483">
    <property type="component" value="Unassembled WGS sequence"/>
</dbReference>
<evidence type="ECO:0000313" key="9">
    <source>
        <dbReference type="EMBL" id="KAE9298429.1"/>
    </source>
</evidence>